<evidence type="ECO:0000313" key="3">
    <source>
        <dbReference type="Proteomes" id="UP000664132"/>
    </source>
</evidence>
<dbReference type="Gene3D" id="1.20.1250.20">
    <property type="entry name" value="MFS general substrate transporter like domains"/>
    <property type="match status" value="1"/>
</dbReference>
<evidence type="ECO:0000256" key="1">
    <source>
        <dbReference type="SAM" id="Phobius"/>
    </source>
</evidence>
<gene>
    <name evidence="2" type="ORF">IFR04_008928</name>
</gene>
<keyword evidence="3" id="KW-1185">Reference proteome</keyword>
<dbReference type="OrthoDB" id="6612291at2759"/>
<dbReference type="InterPro" id="IPR036259">
    <property type="entry name" value="MFS_trans_sf"/>
</dbReference>
<keyword evidence="1" id="KW-0472">Membrane</keyword>
<comment type="caution">
    <text evidence="2">The sequence shown here is derived from an EMBL/GenBank/DDBJ whole genome shotgun (WGS) entry which is preliminary data.</text>
</comment>
<dbReference type="EMBL" id="JAFJYH010000141">
    <property type="protein sequence ID" value="KAG4417961.1"/>
    <property type="molecule type" value="Genomic_DNA"/>
</dbReference>
<evidence type="ECO:0000313" key="2">
    <source>
        <dbReference type="EMBL" id="KAG4417961.1"/>
    </source>
</evidence>
<keyword evidence="1" id="KW-1133">Transmembrane helix</keyword>
<sequence length="156" mass="16993">MSAKQDFALRRTEIACVCFAGQILCGICFAYNSSYFFQNFGIGTSATYSLALGGTALALVGCFVNCFGMCAVLMLIDILNIWTDRPSIGMTQAVLTLLWTFIFQLSAGQLGWAQLMSAKKTICLARNASDLTGTIGRTLRQYFMNPQACNLRGYTG</sequence>
<accession>A0A8H7TEG6</accession>
<dbReference type="AlphaFoldDB" id="A0A8H7TEG6"/>
<dbReference type="Proteomes" id="UP000664132">
    <property type="component" value="Unassembled WGS sequence"/>
</dbReference>
<feature type="transmembrane region" description="Helical" evidence="1">
    <location>
        <begin position="88"/>
        <end position="107"/>
    </location>
</feature>
<keyword evidence="1" id="KW-0812">Transmembrane</keyword>
<proteinExistence type="predicted"/>
<name>A0A8H7TEG6_9HELO</name>
<protein>
    <submittedName>
        <fullName evidence="2">Uncharacterized protein</fullName>
    </submittedName>
</protein>
<organism evidence="2 3">
    <name type="scientific">Cadophora malorum</name>
    <dbReference type="NCBI Taxonomy" id="108018"/>
    <lineage>
        <taxon>Eukaryota</taxon>
        <taxon>Fungi</taxon>
        <taxon>Dikarya</taxon>
        <taxon>Ascomycota</taxon>
        <taxon>Pezizomycotina</taxon>
        <taxon>Leotiomycetes</taxon>
        <taxon>Helotiales</taxon>
        <taxon>Ploettnerulaceae</taxon>
        <taxon>Cadophora</taxon>
    </lineage>
</organism>
<feature type="transmembrane region" description="Helical" evidence="1">
    <location>
        <begin position="12"/>
        <end position="32"/>
    </location>
</feature>
<feature type="transmembrane region" description="Helical" evidence="1">
    <location>
        <begin position="52"/>
        <end position="76"/>
    </location>
</feature>
<reference evidence="2" key="1">
    <citation type="submission" date="2021-02" db="EMBL/GenBank/DDBJ databases">
        <title>Genome sequence Cadophora malorum strain M34.</title>
        <authorList>
            <person name="Stefanovic E."/>
            <person name="Vu D."/>
            <person name="Scully C."/>
            <person name="Dijksterhuis J."/>
            <person name="Roader J."/>
            <person name="Houbraken J."/>
        </authorList>
    </citation>
    <scope>NUCLEOTIDE SEQUENCE</scope>
    <source>
        <strain evidence="2">M34</strain>
    </source>
</reference>